<dbReference type="InterPro" id="IPR020476">
    <property type="entry name" value="Nudix_hydrolase"/>
</dbReference>
<keyword evidence="1 2" id="KW-0378">Hydrolase</keyword>
<dbReference type="Proteomes" id="UP001465755">
    <property type="component" value="Unassembled WGS sequence"/>
</dbReference>
<dbReference type="AlphaFoldDB" id="A0AAW1P1X7"/>
<dbReference type="PROSITE" id="PS51462">
    <property type="entry name" value="NUDIX"/>
    <property type="match status" value="1"/>
</dbReference>
<organism evidence="5 6">
    <name type="scientific">Symbiochloris irregularis</name>
    <dbReference type="NCBI Taxonomy" id="706552"/>
    <lineage>
        <taxon>Eukaryota</taxon>
        <taxon>Viridiplantae</taxon>
        <taxon>Chlorophyta</taxon>
        <taxon>core chlorophytes</taxon>
        <taxon>Trebouxiophyceae</taxon>
        <taxon>Trebouxiales</taxon>
        <taxon>Trebouxiaceae</taxon>
        <taxon>Symbiochloris</taxon>
    </lineage>
</organism>
<evidence type="ECO:0000256" key="3">
    <source>
        <dbReference type="SAM" id="MobiDB-lite"/>
    </source>
</evidence>
<evidence type="ECO:0000313" key="5">
    <source>
        <dbReference type="EMBL" id="KAK9802699.1"/>
    </source>
</evidence>
<dbReference type="EMBL" id="JALJOQ010000069">
    <property type="protein sequence ID" value="KAK9802699.1"/>
    <property type="molecule type" value="Genomic_DNA"/>
</dbReference>
<reference evidence="5 6" key="1">
    <citation type="journal article" date="2024" name="Nat. Commun.">
        <title>Phylogenomics reveals the evolutionary origins of lichenization in chlorophyte algae.</title>
        <authorList>
            <person name="Puginier C."/>
            <person name="Libourel C."/>
            <person name="Otte J."/>
            <person name="Skaloud P."/>
            <person name="Haon M."/>
            <person name="Grisel S."/>
            <person name="Petersen M."/>
            <person name="Berrin J.G."/>
            <person name="Delaux P.M."/>
            <person name="Dal Grande F."/>
            <person name="Keller J."/>
        </authorList>
    </citation>
    <scope>NUCLEOTIDE SEQUENCE [LARGE SCALE GENOMIC DNA]</scope>
    <source>
        <strain evidence="5 6">SAG 2036</strain>
    </source>
</reference>
<proteinExistence type="inferred from homology"/>
<feature type="compositionally biased region" description="Low complexity" evidence="3">
    <location>
        <begin position="53"/>
        <end position="65"/>
    </location>
</feature>
<evidence type="ECO:0000259" key="4">
    <source>
        <dbReference type="PROSITE" id="PS51462"/>
    </source>
</evidence>
<dbReference type="PROSITE" id="PS00893">
    <property type="entry name" value="NUDIX_BOX"/>
    <property type="match status" value="1"/>
</dbReference>
<sequence>MSIATFCARILARPQHRWQYSRDLIRSWGRQPAPLTACSLAPTAQSTQNKGLATNSNSSITSTAARPSRHEYASDPRVGVGVVMLRRVHEDAQAEVLLARRAKAPGIGSWAFPGGSQEIGETVQQCAVRETLEETGLHIRNEDTGNPDDQYFSADLRVPTCFCSANVIDYDDVGKIRYHYTIVEVAAVLSDPTQEPHADADIDDVRWVAVDSLRSMDKLARGCAKVAEQAVTTFNI</sequence>
<dbReference type="PANTHER" id="PTHR16099">
    <property type="entry name" value="8-OXO-DGTP DIPHOSPHATES NUDT15"/>
    <property type="match status" value="1"/>
</dbReference>
<comment type="caution">
    <text evidence="5">The sequence shown here is derived from an EMBL/GenBank/DDBJ whole genome shotgun (WGS) entry which is preliminary data.</text>
</comment>
<comment type="similarity">
    <text evidence="2">Belongs to the Nudix hydrolase family.</text>
</comment>
<dbReference type="GO" id="GO:0005829">
    <property type="term" value="C:cytosol"/>
    <property type="evidence" value="ECO:0007669"/>
    <property type="project" value="TreeGrafter"/>
</dbReference>
<dbReference type="InterPro" id="IPR000086">
    <property type="entry name" value="NUDIX_hydrolase_dom"/>
</dbReference>
<dbReference type="GO" id="GO:0035539">
    <property type="term" value="F:8-oxo-7,8-dihydrodeoxyguanosine triphosphate pyrophosphatase activity"/>
    <property type="evidence" value="ECO:0007669"/>
    <property type="project" value="TreeGrafter"/>
</dbReference>
<dbReference type="SUPFAM" id="SSF55811">
    <property type="entry name" value="Nudix"/>
    <property type="match status" value="1"/>
</dbReference>
<feature type="region of interest" description="Disordered" evidence="3">
    <location>
        <begin position="46"/>
        <end position="72"/>
    </location>
</feature>
<dbReference type="InterPro" id="IPR020084">
    <property type="entry name" value="NUDIX_hydrolase_CS"/>
</dbReference>
<protein>
    <recommendedName>
        <fullName evidence="4">Nudix hydrolase domain-containing protein</fullName>
    </recommendedName>
</protein>
<feature type="domain" description="Nudix hydrolase" evidence="4">
    <location>
        <begin position="75"/>
        <end position="232"/>
    </location>
</feature>
<dbReference type="PANTHER" id="PTHR16099:SF5">
    <property type="entry name" value="NUCLEOTIDE TRIPHOSPHATE DIPHOSPHATASE NUDT15"/>
    <property type="match status" value="1"/>
</dbReference>
<keyword evidence="6" id="KW-1185">Reference proteome</keyword>
<gene>
    <name evidence="5" type="ORF">WJX73_008493</name>
</gene>
<evidence type="ECO:0000256" key="1">
    <source>
        <dbReference type="ARBA" id="ARBA00022801"/>
    </source>
</evidence>
<dbReference type="InterPro" id="IPR015797">
    <property type="entry name" value="NUDIX_hydrolase-like_dom_sf"/>
</dbReference>
<dbReference type="Gene3D" id="3.90.79.10">
    <property type="entry name" value="Nucleoside Triphosphate Pyrophosphohydrolase"/>
    <property type="match status" value="1"/>
</dbReference>
<dbReference type="PRINTS" id="PR00502">
    <property type="entry name" value="NUDIXFAMILY"/>
</dbReference>
<dbReference type="Pfam" id="PF00293">
    <property type="entry name" value="NUDIX"/>
    <property type="match status" value="1"/>
</dbReference>
<name>A0AAW1P1X7_9CHLO</name>
<evidence type="ECO:0000313" key="6">
    <source>
        <dbReference type="Proteomes" id="UP001465755"/>
    </source>
</evidence>
<evidence type="ECO:0000256" key="2">
    <source>
        <dbReference type="RuleBase" id="RU003476"/>
    </source>
</evidence>
<dbReference type="GO" id="GO:0006203">
    <property type="term" value="P:dGTP catabolic process"/>
    <property type="evidence" value="ECO:0007669"/>
    <property type="project" value="TreeGrafter"/>
</dbReference>
<accession>A0AAW1P1X7</accession>
<dbReference type="CDD" id="cd04673">
    <property type="entry name" value="NUDIX_ADPRase"/>
    <property type="match status" value="1"/>
</dbReference>